<accession>A0A6A7BQK8</accession>
<sequence length="246" mass="27690">MPAGTWWHGPVGGMTERLESLSKPLRRNLDLTNHHAPGLDLINKFSVFLLEQHIALEGWWCVDNEYMTRAGDELLNLCQEIWMRSMIGLPYPKISGPKTQRLRHQLPATTQAPHNRLVSTYDLRWSRTVYRQFSRCLEAISCGAGSFVQCWESSTIFRVNAPLQQVKTPQTAIALVEEFRAVAPQNANEDIGASVKVPLLASTRGYKIVPIEDLGSHSQCDAFVWRGVWREAGSHRLSKGKADGPK</sequence>
<proteinExistence type="predicted"/>
<evidence type="ECO:0000313" key="1">
    <source>
        <dbReference type="EMBL" id="KAF2857550.1"/>
    </source>
</evidence>
<protein>
    <submittedName>
        <fullName evidence="1">Uncharacterized protein</fullName>
    </submittedName>
</protein>
<dbReference type="Proteomes" id="UP000799421">
    <property type="component" value="Unassembled WGS sequence"/>
</dbReference>
<name>A0A6A7BQK8_9PEZI</name>
<gene>
    <name evidence="1" type="ORF">K470DRAFT_170325</name>
</gene>
<dbReference type="AlphaFoldDB" id="A0A6A7BQK8"/>
<evidence type="ECO:0000313" key="2">
    <source>
        <dbReference type="Proteomes" id="UP000799421"/>
    </source>
</evidence>
<dbReference type="EMBL" id="MU006038">
    <property type="protein sequence ID" value="KAF2857550.1"/>
    <property type="molecule type" value="Genomic_DNA"/>
</dbReference>
<organism evidence="1 2">
    <name type="scientific">Piedraia hortae CBS 480.64</name>
    <dbReference type="NCBI Taxonomy" id="1314780"/>
    <lineage>
        <taxon>Eukaryota</taxon>
        <taxon>Fungi</taxon>
        <taxon>Dikarya</taxon>
        <taxon>Ascomycota</taxon>
        <taxon>Pezizomycotina</taxon>
        <taxon>Dothideomycetes</taxon>
        <taxon>Dothideomycetidae</taxon>
        <taxon>Capnodiales</taxon>
        <taxon>Piedraiaceae</taxon>
        <taxon>Piedraia</taxon>
    </lineage>
</organism>
<reference evidence="1" key="1">
    <citation type="journal article" date="2020" name="Stud. Mycol.">
        <title>101 Dothideomycetes genomes: a test case for predicting lifestyles and emergence of pathogens.</title>
        <authorList>
            <person name="Haridas S."/>
            <person name="Albert R."/>
            <person name="Binder M."/>
            <person name="Bloem J."/>
            <person name="Labutti K."/>
            <person name="Salamov A."/>
            <person name="Andreopoulos B."/>
            <person name="Baker S."/>
            <person name="Barry K."/>
            <person name="Bills G."/>
            <person name="Bluhm B."/>
            <person name="Cannon C."/>
            <person name="Castanera R."/>
            <person name="Culley D."/>
            <person name="Daum C."/>
            <person name="Ezra D."/>
            <person name="Gonzalez J."/>
            <person name="Henrissat B."/>
            <person name="Kuo A."/>
            <person name="Liang C."/>
            <person name="Lipzen A."/>
            <person name="Lutzoni F."/>
            <person name="Magnuson J."/>
            <person name="Mondo S."/>
            <person name="Nolan M."/>
            <person name="Ohm R."/>
            <person name="Pangilinan J."/>
            <person name="Park H.-J."/>
            <person name="Ramirez L."/>
            <person name="Alfaro M."/>
            <person name="Sun H."/>
            <person name="Tritt A."/>
            <person name="Yoshinaga Y."/>
            <person name="Zwiers L.-H."/>
            <person name="Turgeon B."/>
            <person name="Goodwin S."/>
            <person name="Spatafora J."/>
            <person name="Crous P."/>
            <person name="Grigoriev I."/>
        </authorList>
    </citation>
    <scope>NUCLEOTIDE SEQUENCE</scope>
    <source>
        <strain evidence="1">CBS 480.64</strain>
    </source>
</reference>
<keyword evidence="2" id="KW-1185">Reference proteome</keyword>